<sequence length="179" mass="18401">MEQAKRFGALGECLLIGAGSIGLAVLTVLVREGVSSITVVDLARPRLDAALAAGATAVATTVDDLPVHAFDTSFDVVGVPATRRAAVAHTRHGGTVVAVGLGADEGSISWFDVVRREIALVGANTFTPDDFAVALGWLADGSVRAPAVSRTIPVEHGGAVFQGLAERTDDFVGKTFLAH</sequence>
<dbReference type="SUPFAM" id="SSF51735">
    <property type="entry name" value="NAD(P)-binding Rossmann-fold domains"/>
    <property type="match status" value="1"/>
</dbReference>
<dbReference type="Gene3D" id="3.90.180.10">
    <property type="entry name" value="Medium-chain alcohol dehydrogenases, catalytic domain"/>
    <property type="match status" value="1"/>
</dbReference>
<keyword evidence="3" id="KW-0472">Membrane</keyword>
<evidence type="ECO:0000256" key="2">
    <source>
        <dbReference type="ARBA" id="ARBA00023002"/>
    </source>
</evidence>
<name>A0A938YEI9_9ACTN</name>
<feature type="transmembrane region" description="Helical" evidence="3">
    <location>
        <begin position="7"/>
        <end position="30"/>
    </location>
</feature>
<dbReference type="AlphaFoldDB" id="A0A938YEI9"/>
<dbReference type="InterPro" id="IPR036291">
    <property type="entry name" value="NAD(P)-bd_dom_sf"/>
</dbReference>
<comment type="caution">
    <text evidence="5">The sequence shown here is derived from an EMBL/GenBank/DDBJ whole genome shotgun (WGS) entry which is preliminary data.</text>
</comment>
<evidence type="ECO:0000259" key="4">
    <source>
        <dbReference type="Pfam" id="PF00107"/>
    </source>
</evidence>
<keyword evidence="2" id="KW-0560">Oxidoreductase</keyword>
<dbReference type="InterPro" id="IPR050129">
    <property type="entry name" value="Zn_alcohol_dh"/>
</dbReference>
<evidence type="ECO:0000256" key="1">
    <source>
        <dbReference type="ARBA" id="ARBA00001947"/>
    </source>
</evidence>
<reference evidence="5" key="1">
    <citation type="submission" date="2021-01" db="EMBL/GenBank/DDBJ databases">
        <title>YIM 132084 draft genome.</title>
        <authorList>
            <person name="An D."/>
        </authorList>
    </citation>
    <scope>NUCLEOTIDE SEQUENCE</scope>
    <source>
        <strain evidence="5">YIM 132084</strain>
    </source>
</reference>
<accession>A0A938YEI9</accession>
<keyword evidence="3" id="KW-0812">Transmembrane</keyword>
<comment type="cofactor">
    <cofactor evidence="1">
        <name>Zn(2+)</name>
        <dbReference type="ChEBI" id="CHEBI:29105"/>
    </cofactor>
</comment>
<keyword evidence="6" id="KW-1185">Reference proteome</keyword>
<evidence type="ECO:0000313" key="6">
    <source>
        <dbReference type="Proteomes" id="UP000663792"/>
    </source>
</evidence>
<feature type="domain" description="Alcohol dehydrogenase-like C-terminal" evidence="4">
    <location>
        <begin position="21"/>
        <end position="139"/>
    </location>
</feature>
<gene>
    <name evidence="5" type="ORF">JL106_12675</name>
</gene>
<protein>
    <submittedName>
        <fullName evidence="5">Zinc-binding dehydrogenase</fullName>
    </submittedName>
</protein>
<dbReference type="Pfam" id="PF00107">
    <property type="entry name" value="ADH_zinc_N"/>
    <property type="match status" value="1"/>
</dbReference>
<dbReference type="Proteomes" id="UP000663792">
    <property type="component" value="Unassembled WGS sequence"/>
</dbReference>
<evidence type="ECO:0000313" key="5">
    <source>
        <dbReference type="EMBL" id="MBM9468133.1"/>
    </source>
</evidence>
<dbReference type="GO" id="GO:0016491">
    <property type="term" value="F:oxidoreductase activity"/>
    <property type="evidence" value="ECO:0007669"/>
    <property type="project" value="UniProtKB-KW"/>
</dbReference>
<dbReference type="InterPro" id="IPR013149">
    <property type="entry name" value="ADH-like_C"/>
</dbReference>
<dbReference type="Gene3D" id="3.40.50.720">
    <property type="entry name" value="NAD(P)-binding Rossmann-like Domain"/>
    <property type="match status" value="1"/>
</dbReference>
<evidence type="ECO:0000256" key="3">
    <source>
        <dbReference type="SAM" id="Phobius"/>
    </source>
</evidence>
<organism evidence="5 6">
    <name type="scientific">Nakamurella leprariae</name>
    <dbReference type="NCBI Taxonomy" id="2803911"/>
    <lineage>
        <taxon>Bacteria</taxon>
        <taxon>Bacillati</taxon>
        <taxon>Actinomycetota</taxon>
        <taxon>Actinomycetes</taxon>
        <taxon>Nakamurellales</taxon>
        <taxon>Nakamurellaceae</taxon>
        <taxon>Nakamurella</taxon>
    </lineage>
</organism>
<dbReference type="EMBL" id="JAERWK010000016">
    <property type="protein sequence ID" value="MBM9468133.1"/>
    <property type="molecule type" value="Genomic_DNA"/>
</dbReference>
<dbReference type="PANTHER" id="PTHR43401:SF2">
    <property type="entry name" value="L-THREONINE 3-DEHYDROGENASE"/>
    <property type="match status" value="1"/>
</dbReference>
<keyword evidence="3" id="KW-1133">Transmembrane helix</keyword>
<dbReference type="PANTHER" id="PTHR43401">
    <property type="entry name" value="L-THREONINE 3-DEHYDROGENASE"/>
    <property type="match status" value="1"/>
</dbReference>
<proteinExistence type="predicted"/>